<keyword evidence="1" id="KW-0472">Membrane</keyword>
<dbReference type="RefSeq" id="WP_156740884.1">
    <property type="nucleotide sequence ID" value="NZ_CACRYJ010000028.1"/>
</dbReference>
<keyword evidence="3" id="KW-1185">Reference proteome</keyword>
<feature type="transmembrane region" description="Helical" evidence="1">
    <location>
        <begin position="175"/>
        <end position="195"/>
    </location>
</feature>
<proteinExistence type="predicted"/>
<feature type="transmembrane region" description="Helical" evidence="1">
    <location>
        <begin position="90"/>
        <end position="109"/>
    </location>
</feature>
<reference evidence="2 3" key="1">
    <citation type="submission" date="2019-11" db="EMBL/GenBank/DDBJ databases">
        <authorList>
            <person name="Criscuolo A."/>
        </authorList>
    </citation>
    <scope>NUCLEOTIDE SEQUENCE [LARGE SCALE GENOMIC DNA]</scope>
    <source>
        <strain evidence="2">CIP111667</strain>
    </source>
</reference>
<dbReference type="Proteomes" id="UP000419743">
    <property type="component" value="Unassembled WGS sequence"/>
</dbReference>
<evidence type="ECO:0000313" key="3">
    <source>
        <dbReference type="Proteomes" id="UP000419743"/>
    </source>
</evidence>
<gene>
    <name evidence="2" type="ORF">HALOF300_02099</name>
</gene>
<name>A0A7M4DIZ6_9MICO</name>
<evidence type="ECO:0000256" key="1">
    <source>
        <dbReference type="SAM" id="Phobius"/>
    </source>
</evidence>
<dbReference type="PANTHER" id="PTHR37305:SF1">
    <property type="entry name" value="MEMBRANE PROTEIN"/>
    <property type="match status" value="1"/>
</dbReference>
<accession>A0A7M4DIZ6</accession>
<keyword evidence="1" id="KW-0812">Transmembrane</keyword>
<feature type="transmembrane region" description="Helical" evidence="1">
    <location>
        <begin position="130"/>
        <end position="155"/>
    </location>
</feature>
<feature type="transmembrane region" description="Helical" evidence="1">
    <location>
        <begin position="255"/>
        <end position="276"/>
    </location>
</feature>
<evidence type="ECO:0000313" key="2">
    <source>
        <dbReference type="EMBL" id="VZO36964.1"/>
    </source>
</evidence>
<feature type="transmembrane region" description="Helical" evidence="1">
    <location>
        <begin position="202"/>
        <end position="226"/>
    </location>
</feature>
<sequence length="281" mass="29090">MTAATATAPVSPTEANGYHLSFPRILRSEWIKFTSLRSTVWVAIVTVGVMVGFSFLMGFGMTQIAQGGGGMEEAGLGGTGTVIGTSVASFGYYFGQIVVAVLGVLIVTGEYSTGQIKSTLTAVPTRLPVLAAKGAIVAITSFVLGAVGVAIAVLVTTPMLSAYDLQVDLSDSASMQSLLGVPLYMTAIALFAFAIGTLMRHAAAGIATVLGMLLLLPILGSIQIQWIQDIAPYLPGAAGERIIIGEQLGAVLTPWQGFGVLMIWVVAALTAAAVLLRRRDA</sequence>
<dbReference type="EMBL" id="CACRYJ010000028">
    <property type="protein sequence ID" value="VZO36964.1"/>
    <property type="molecule type" value="Genomic_DNA"/>
</dbReference>
<comment type="caution">
    <text evidence="2">The sequence shown here is derived from an EMBL/GenBank/DDBJ whole genome shotgun (WGS) entry which is preliminary data.</text>
</comment>
<dbReference type="AlphaFoldDB" id="A0A7M4DIZ6"/>
<feature type="transmembrane region" description="Helical" evidence="1">
    <location>
        <begin position="40"/>
        <end position="61"/>
    </location>
</feature>
<organism evidence="2 3">
    <name type="scientific">Occultella aeris</name>
    <dbReference type="NCBI Taxonomy" id="2761496"/>
    <lineage>
        <taxon>Bacteria</taxon>
        <taxon>Bacillati</taxon>
        <taxon>Actinomycetota</taxon>
        <taxon>Actinomycetes</taxon>
        <taxon>Micrococcales</taxon>
        <taxon>Ruaniaceae</taxon>
        <taxon>Occultella</taxon>
    </lineage>
</organism>
<protein>
    <submittedName>
        <fullName evidence="2">ABC-2 family transporter protein</fullName>
    </submittedName>
</protein>
<dbReference type="PANTHER" id="PTHR37305">
    <property type="entry name" value="INTEGRAL MEMBRANE PROTEIN-RELATED"/>
    <property type="match status" value="1"/>
</dbReference>
<keyword evidence="1" id="KW-1133">Transmembrane helix</keyword>